<organism evidence="1 2">
    <name type="scientific">Lindgomyces ingoldianus</name>
    <dbReference type="NCBI Taxonomy" id="673940"/>
    <lineage>
        <taxon>Eukaryota</taxon>
        <taxon>Fungi</taxon>
        <taxon>Dikarya</taxon>
        <taxon>Ascomycota</taxon>
        <taxon>Pezizomycotina</taxon>
        <taxon>Dothideomycetes</taxon>
        <taxon>Pleosporomycetidae</taxon>
        <taxon>Pleosporales</taxon>
        <taxon>Lindgomycetaceae</taxon>
        <taxon>Lindgomyces</taxon>
    </lineage>
</organism>
<proteinExistence type="predicted"/>
<evidence type="ECO:0000313" key="1">
    <source>
        <dbReference type="EMBL" id="KAF2478138.1"/>
    </source>
</evidence>
<name>A0ACB6RFS1_9PLEO</name>
<dbReference type="Proteomes" id="UP000799755">
    <property type="component" value="Unassembled WGS sequence"/>
</dbReference>
<feature type="non-terminal residue" evidence="1">
    <location>
        <position position="1"/>
    </location>
</feature>
<reference evidence="1" key="1">
    <citation type="journal article" date="2020" name="Stud. Mycol.">
        <title>101 Dothideomycetes genomes: a test case for predicting lifestyles and emergence of pathogens.</title>
        <authorList>
            <person name="Haridas S."/>
            <person name="Albert R."/>
            <person name="Binder M."/>
            <person name="Bloem J."/>
            <person name="Labutti K."/>
            <person name="Salamov A."/>
            <person name="Andreopoulos B."/>
            <person name="Baker S."/>
            <person name="Barry K."/>
            <person name="Bills G."/>
            <person name="Bluhm B."/>
            <person name="Cannon C."/>
            <person name="Castanera R."/>
            <person name="Culley D."/>
            <person name="Daum C."/>
            <person name="Ezra D."/>
            <person name="Gonzalez J."/>
            <person name="Henrissat B."/>
            <person name="Kuo A."/>
            <person name="Liang C."/>
            <person name="Lipzen A."/>
            <person name="Lutzoni F."/>
            <person name="Magnuson J."/>
            <person name="Mondo S."/>
            <person name="Nolan M."/>
            <person name="Ohm R."/>
            <person name="Pangilinan J."/>
            <person name="Park H.-J."/>
            <person name="Ramirez L."/>
            <person name="Alfaro M."/>
            <person name="Sun H."/>
            <person name="Tritt A."/>
            <person name="Yoshinaga Y."/>
            <person name="Zwiers L.-H."/>
            <person name="Turgeon B."/>
            <person name="Goodwin S."/>
            <person name="Spatafora J."/>
            <person name="Crous P."/>
            <person name="Grigoriev I."/>
        </authorList>
    </citation>
    <scope>NUCLEOTIDE SEQUENCE</scope>
    <source>
        <strain evidence="1">ATCC 200398</strain>
    </source>
</reference>
<comment type="caution">
    <text evidence="1">The sequence shown here is derived from an EMBL/GenBank/DDBJ whole genome shotgun (WGS) entry which is preliminary data.</text>
</comment>
<accession>A0ACB6RFS1</accession>
<gene>
    <name evidence="1" type="ORF">BDR25DRAFT_207093</name>
</gene>
<evidence type="ECO:0000313" key="2">
    <source>
        <dbReference type="Proteomes" id="UP000799755"/>
    </source>
</evidence>
<protein>
    <submittedName>
        <fullName evidence="1">Uncharacterized protein</fullName>
    </submittedName>
</protein>
<sequence>TISFSPDYFHTPLESQPERWLPEAYREASSSKSNNARSRIEPFSIAPRSCIGRPLVLAQLRLVLAKMVWKFDIEKANTKAGGLQWEEQKTFTVVEKLPFDVKLTLAMR</sequence>
<keyword evidence="2" id="KW-1185">Reference proteome</keyword>
<dbReference type="EMBL" id="MU003492">
    <property type="protein sequence ID" value="KAF2478138.1"/>
    <property type="molecule type" value="Genomic_DNA"/>
</dbReference>